<evidence type="ECO:0000313" key="1">
    <source>
        <dbReference type="EMBL" id="STZ75221.1"/>
    </source>
</evidence>
<reference evidence="1 2" key="1">
    <citation type="submission" date="2018-06" db="EMBL/GenBank/DDBJ databases">
        <authorList>
            <consortium name="Pathogen Informatics"/>
            <person name="Doyle S."/>
        </authorList>
    </citation>
    <scope>NUCLEOTIDE SEQUENCE [LARGE SCALE GENOMIC DNA]</scope>
    <source>
        <strain evidence="1 2">NCTC10313</strain>
    </source>
</reference>
<dbReference type="Proteomes" id="UP000254487">
    <property type="component" value="Unassembled WGS sequence"/>
</dbReference>
<dbReference type="InterPro" id="IPR014121">
    <property type="entry name" value="TraN_Ftype"/>
</dbReference>
<dbReference type="AlphaFoldDB" id="A0A378UFF4"/>
<name>A0A378UFF4_KLEPO</name>
<dbReference type="Pfam" id="PF06986">
    <property type="entry name" value="F_T4SS_TraN"/>
    <property type="match status" value="1"/>
</dbReference>
<gene>
    <name evidence="1" type="ORF">NCTC10313_07414</name>
</gene>
<protein>
    <submittedName>
        <fullName evidence="1">TraN</fullName>
    </submittedName>
</protein>
<organism evidence="1 2">
    <name type="scientific">Klebsiella pneumoniae subsp. ozaenae</name>
    <dbReference type="NCBI Taxonomy" id="574"/>
    <lineage>
        <taxon>Bacteria</taxon>
        <taxon>Pseudomonadati</taxon>
        <taxon>Pseudomonadota</taxon>
        <taxon>Gammaproteobacteria</taxon>
        <taxon>Enterobacterales</taxon>
        <taxon>Enterobacteriaceae</taxon>
        <taxon>Klebsiella/Raoultella group</taxon>
        <taxon>Klebsiella</taxon>
        <taxon>Klebsiella pneumoniae complex</taxon>
    </lineage>
</organism>
<dbReference type="EMBL" id="UGLW01000006">
    <property type="protein sequence ID" value="STZ75221.1"/>
    <property type="molecule type" value="Genomic_DNA"/>
</dbReference>
<sequence length="98" mass="11072">MLGICLQKKRTYCVFDSKLARIVQEQGRGGQLHISFGSASSPNCRGVTVAEMQHIDWKVIDYSDFYSELEDNMTLPDSGSLTDRIREQIQSQMNGVNQ</sequence>
<proteinExistence type="predicted"/>
<accession>A0A378UFF4</accession>
<evidence type="ECO:0000313" key="2">
    <source>
        <dbReference type="Proteomes" id="UP000254487"/>
    </source>
</evidence>